<name>A0A0D1ZVF5_9EURO</name>
<dbReference type="VEuPathDB" id="FungiDB:PV07_03696"/>
<keyword evidence="2" id="KW-1133">Transmembrane helix</keyword>
<organism evidence="4 5">
    <name type="scientific">Cladophialophora immunda</name>
    <dbReference type="NCBI Taxonomy" id="569365"/>
    <lineage>
        <taxon>Eukaryota</taxon>
        <taxon>Fungi</taxon>
        <taxon>Dikarya</taxon>
        <taxon>Ascomycota</taxon>
        <taxon>Pezizomycotina</taxon>
        <taxon>Eurotiomycetes</taxon>
        <taxon>Chaetothyriomycetidae</taxon>
        <taxon>Chaetothyriales</taxon>
        <taxon>Herpotrichiellaceae</taxon>
        <taxon>Cladophialophora</taxon>
    </lineage>
</organism>
<dbReference type="AlphaFoldDB" id="A0A0D1ZVF5"/>
<feature type="compositionally biased region" description="Low complexity" evidence="1">
    <location>
        <begin position="77"/>
        <end position="88"/>
    </location>
</feature>
<feature type="region of interest" description="Disordered" evidence="1">
    <location>
        <begin position="128"/>
        <end position="157"/>
    </location>
</feature>
<dbReference type="RefSeq" id="XP_016252342.1">
    <property type="nucleotide sequence ID" value="XM_016390440.1"/>
</dbReference>
<feature type="region of interest" description="Disordered" evidence="1">
    <location>
        <begin position="615"/>
        <end position="753"/>
    </location>
</feature>
<feature type="region of interest" description="Disordered" evidence="1">
    <location>
        <begin position="221"/>
        <end position="253"/>
    </location>
</feature>
<dbReference type="STRING" id="569365.A0A0D1ZVF5"/>
<feature type="compositionally biased region" description="Basic residues" evidence="1">
    <location>
        <begin position="472"/>
        <end position="489"/>
    </location>
</feature>
<dbReference type="GeneID" id="27342890"/>
<feature type="region of interest" description="Disordered" evidence="1">
    <location>
        <begin position="467"/>
        <end position="530"/>
    </location>
</feature>
<feature type="compositionally biased region" description="Gly residues" evidence="1">
    <location>
        <begin position="739"/>
        <end position="749"/>
    </location>
</feature>
<dbReference type="Proteomes" id="UP000054466">
    <property type="component" value="Unassembled WGS sequence"/>
</dbReference>
<evidence type="ECO:0000256" key="1">
    <source>
        <dbReference type="SAM" id="MobiDB-lite"/>
    </source>
</evidence>
<feature type="compositionally biased region" description="Low complexity" evidence="1">
    <location>
        <begin position="96"/>
        <end position="112"/>
    </location>
</feature>
<evidence type="ECO:0000313" key="4">
    <source>
        <dbReference type="EMBL" id="KIW32126.1"/>
    </source>
</evidence>
<dbReference type="HOGENOM" id="CLU_019695_0_0_1"/>
<feature type="transmembrane region" description="Helical" evidence="2">
    <location>
        <begin position="191"/>
        <end position="213"/>
    </location>
</feature>
<proteinExistence type="predicted"/>
<evidence type="ECO:0000256" key="3">
    <source>
        <dbReference type="SAM" id="SignalP"/>
    </source>
</evidence>
<feature type="chain" id="PRO_5002253135" evidence="3">
    <location>
        <begin position="20"/>
        <end position="784"/>
    </location>
</feature>
<feature type="region of interest" description="Disordered" evidence="1">
    <location>
        <begin position="58"/>
        <end position="112"/>
    </location>
</feature>
<evidence type="ECO:0000313" key="5">
    <source>
        <dbReference type="Proteomes" id="UP000054466"/>
    </source>
</evidence>
<feature type="signal peptide" evidence="3">
    <location>
        <begin position="1"/>
        <end position="19"/>
    </location>
</feature>
<dbReference type="OrthoDB" id="4120617at2759"/>
<protein>
    <submittedName>
        <fullName evidence="4">Uncharacterized protein</fullName>
    </submittedName>
</protein>
<accession>A0A0D1ZVF5</accession>
<feature type="region of interest" description="Disordered" evidence="1">
    <location>
        <begin position="563"/>
        <end position="601"/>
    </location>
</feature>
<reference evidence="4 5" key="1">
    <citation type="submission" date="2015-01" db="EMBL/GenBank/DDBJ databases">
        <title>The Genome Sequence of Cladophialophora immunda CBS83496.</title>
        <authorList>
            <consortium name="The Broad Institute Genomics Platform"/>
            <person name="Cuomo C."/>
            <person name="de Hoog S."/>
            <person name="Gorbushina A."/>
            <person name="Stielow B."/>
            <person name="Teixiera M."/>
            <person name="Abouelleil A."/>
            <person name="Chapman S.B."/>
            <person name="Priest M."/>
            <person name="Young S.K."/>
            <person name="Wortman J."/>
            <person name="Nusbaum C."/>
            <person name="Birren B."/>
        </authorList>
    </citation>
    <scope>NUCLEOTIDE SEQUENCE [LARGE SCALE GENOMIC DNA]</scope>
    <source>
        <strain evidence="4 5">CBS 83496</strain>
    </source>
</reference>
<keyword evidence="3" id="KW-0732">Signal</keyword>
<keyword evidence="5" id="KW-1185">Reference proteome</keyword>
<feature type="compositionally biased region" description="Polar residues" evidence="1">
    <location>
        <begin position="62"/>
        <end position="76"/>
    </location>
</feature>
<sequence>MQTSLFSLLVAAFFARAAAQQTVDPLSIIVSEAFSVYTEVNSLLSSAASAVSAAAGSAIPATGNSSPDGASTTSNVPYTPTSYDSTSSEGPGVSETPSTSSTPLTSTSISSASSPSLALTTSASVAVGVTSSSTPDTRSLTTSSRGPSSTTSSLTLSSPVIGTSSVLGAAAGSGTSTPSLTKSRHESDLPIILGCVLGALALGLSILALVICFKRRRLSSSPRHSALSPGDDEVESWRVSRPSDTAASHGSLHRDLGVAGTAPLMSEHPAFRNPQGYENPFVPVPPPPRRTAPNSRPGLTDGMAPGDDPFVKEITGPSRSDSVSSTYSTHHTGGIAAGIAAAAVGADLMHHSNEYHGQSAPAANGQPIPARINRKPVPVQYTNNSEPWPYSPVSPIDPVAETAGLTTFPTRSSGESGRSFSRDPARANAVFDQEYAPHSEALGHDDPELGAAAAGLGAGLAGGAALGYRGTHGQHRSRSRSSSSKRRSRPAMAIPSEGLDTSGRTSRDDRNNRAYRDVVPQESYGAGLAEDQDVYGVPATLPSRSRRNSALGSALPGAAAFNYANRPTVPSPLSSEVRRDRSSSPRRSRSRSLSGGTARFSFSYDPVADDYGAYPPFPITSSTSGQGKTGRDEAFTDPNTNNPARPDKAIVNDKSYPQLDIPRRQSTNEYDLAATSGPLGPQPLTTSLFPGPGDGNATMESGDSAWRMSDGMPAGWQRASTDSPRSSREYMSNRDSGMRMGGPGPGMGGRRGRRLRASDIAGSSTARRGMDGDGYGYYAYGQAL</sequence>
<evidence type="ECO:0000256" key="2">
    <source>
        <dbReference type="SAM" id="Phobius"/>
    </source>
</evidence>
<keyword evidence="2" id="KW-0812">Transmembrane</keyword>
<dbReference type="EMBL" id="KN847041">
    <property type="protein sequence ID" value="KIW32126.1"/>
    <property type="molecule type" value="Genomic_DNA"/>
</dbReference>
<feature type="region of interest" description="Disordered" evidence="1">
    <location>
        <begin position="265"/>
        <end position="304"/>
    </location>
</feature>
<keyword evidence="2" id="KW-0472">Membrane</keyword>
<gene>
    <name evidence="4" type="ORF">PV07_03696</name>
</gene>
<feature type="compositionally biased region" description="Basic and acidic residues" evidence="1">
    <location>
        <begin position="505"/>
        <end position="516"/>
    </location>
</feature>